<organism evidence="2 3">
    <name type="scientific">Mangrovivirga halotolerans</name>
    <dbReference type="NCBI Taxonomy" id="2993936"/>
    <lineage>
        <taxon>Bacteria</taxon>
        <taxon>Pseudomonadati</taxon>
        <taxon>Bacteroidota</taxon>
        <taxon>Cytophagia</taxon>
        <taxon>Cytophagales</taxon>
        <taxon>Mangrovivirgaceae</taxon>
        <taxon>Mangrovivirga</taxon>
    </lineage>
</organism>
<dbReference type="PROSITE" id="PS51257">
    <property type="entry name" value="PROKAR_LIPOPROTEIN"/>
    <property type="match status" value="1"/>
</dbReference>
<feature type="domain" description="Putative auto-transporter adhesin head GIN" evidence="1">
    <location>
        <begin position="46"/>
        <end position="210"/>
    </location>
</feature>
<gene>
    <name evidence="2" type="ORF">OO013_09660</name>
</gene>
<dbReference type="EMBL" id="JAPFQN010000005">
    <property type="protein sequence ID" value="MCX2744132.1"/>
    <property type="molecule type" value="Genomic_DNA"/>
</dbReference>
<evidence type="ECO:0000313" key="2">
    <source>
        <dbReference type="EMBL" id="MCX2744132.1"/>
    </source>
</evidence>
<dbReference type="Proteomes" id="UP001209885">
    <property type="component" value="Unassembled WGS sequence"/>
</dbReference>
<evidence type="ECO:0000313" key="3">
    <source>
        <dbReference type="Proteomes" id="UP001209885"/>
    </source>
</evidence>
<keyword evidence="3" id="KW-1185">Reference proteome</keyword>
<sequence>MKSSYGIWKTLYLALLCLIVVSSCKDDDLCLTGSGNVIDYPLELGNFNSVALSGPINLELTQGAEQSVTISAEPEMYGPLYHKVNGNTLLVGYEDNVRCFNTNHGVWVNVVVPDISSIEAEGKSNIVSEGDLTLDQMNISNSGEAYINMSGTIDTQIINVDGKMTMKNFKVESKNIIINVVGSGDFEITCTEKLTINVEGSATVIYKGQPEIEQSSEGSLNLIDGN</sequence>
<dbReference type="Gene3D" id="2.160.20.120">
    <property type="match status" value="1"/>
</dbReference>
<protein>
    <submittedName>
        <fullName evidence="2">DUF2807 domain-containing protein</fullName>
    </submittedName>
</protein>
<dbReference type="Pfam" id="PF10988">
    <property type="entry name" value="DUF2807"/>
    <property type="match status" value="1"/>
</dbReference>
<dbReference type="RefSeq" id="WP_266056598.1">
    <property type="nucleotide sequence ID" value="NZ_JAPFQN010000005.1"/>
</dbReference>
<name>A0ABT3RRD6_9BACT</name>
<dbReference type="InterPro" id="IPR021255">
    <property type="entry name" value="DUF2807"/>
</dbReference>
<proteinExistence type="predicted"/>
<accession>A0ABT3RRD6</accession>
<reference evidence="2 3" key="1">
    <citation type="submission" date="2022-11" db="EMBL/GenBank/DDBJ databases">
        <title>The characterization of three novel Bacteroidetes species and genomic analysis of their roles in tidal elemental geochemical cycles.</title>
        <authorList>
            <person name="Ma K."/>
        </authorList>
    </citation>
    <scope>NUCLEOTIDE SEQUENCE [LARGE SCALE GENOMIC DNA]</scope>
    <source>
        <strain evidence="2 3">M17</strain>
    </source>
</reference>
<comment type="caution">
    <text evidence="2">The sequence shown here is derived from an EMBL/GenBank/DDBJ whole genome shotgun (WGS) entry which is preliminary data.</text>
</comment>
<evidence type="ECO:0000259" key="1">
    <source>
        <dbReference type="Pfam" id="PF10988"/>
    </source>
</evidence>